<evidence type="ECO:0000256" key="1">
    <source>
        <dbReference type="SAM" id="MobiDB-lite"/>
    </source>
</evidence>
<dbReference type="AlphaFoldDB" id="A0AAV4RDI8"/>
<reference evidence="2 3" key="1">
    <citation type="submission" date="2021-06" db="EMBL/GenBank/DDBJ databases">
        <title>Caerostris extrusa draft genome.</title>
        <authorList>
            <person name="Kono N."/>
            <person name="Arakawa K."/>
        </authorList>
    </citation>
    <scope>NUCLEOTIDE SEQUENCE [LARGE SCALE GENOMIC DNA]</scope>
</reference>
<proteinExistence type="predicted"/>
<gene>
    <name evidence="2" type="ORF">CEXT_72591</name>
</gene>
<feature type="region of interest" description="Disordered" evidence="1">
    <location>
        <begin position="1"/>
        <end position="25"/>
    </location>
</feature>
<keyword evidence="3" id="KW-1185">Reference proteome</keyword>
<protein>
    <submittedName>
        <fullName evidence="2">Uncharacterized protein</fullName>
    </submittedName>
</protein>
<organism evidence="2 3">
    <name type="scientific">Caerostris extrusa</name>
    <name type="common">Bark spider</name>
    <name type="synonym">Caerostris bankana</name>
    <dbReference type="NCBI Taxonomy" id="172846"/>
    <lineage>
        <taxon>Eukaryota</taxon>
        <taxon>Metazoa</taxon>
        <taxon>Ecdysozoa</taxon>
        <taxon>Arthropoda</taxon>
        <taxon>Chelicerata</taxon>
        <taxon>Arachnida</taxon>
        <taxon>Araneae</taxon>
        <taxon>Araneomorphae</taxon>
        <taxon>Entelegynae</taxon>
        <taxon>Araneoidea</taxon>
        <taxon>Araneidae</taxon>
        <taxon>Caerostris</taxon>
    </lineage>
</organism>
<sequence length="25" mass="2645">PESSALANDSKVPMSDGGKGWNRKL</sequence>
<accession>A0AAV4RDI8</accession>
<dbReference type="Proteomes" id="UP001054945">
    <property type="component" value="Unassembled WGS sequence"/>
</dbReference>
<dbReference type="EMBL" id="BPLR01007638">
    <property type="protein sequence ID" value="GIY18527.1"/>
    <property type="molecule type" value="Genomic_DNA"/>
</dbReference>
<evidence type="ECO:0000313" key="2">
    <source>
        <dbReference type="EMBL" id="GIY18527.1"/>
    </source>
</evidence>
<name>A0AAV4RDI8_CAEEX</name>
<feature type="non-terminal residue" evidence="2">
    <location>
        <position position="1"/>
    </location>
</feature>
<evidence type="ECO:0000313" key="3">
    <source>
        <dbReference type="Proteomes" id="UP001054945"/>
    </source>
</evidence>
<comment type="caution">
    <text evidence="2">The sequence shown here is derived from an EMBL/GenBank/DDBJ whole genome shotgun (WGS) entry which is preliminary data.</text>
</comment>